<evidence type="ECO:0000256" key="13">
    <source>
        <dbReference type="ARBA" id="ARBA00022840"/>
    </source>
</evidence>
<dbReference type="PROSITE" id="PS00107">
    <property type="entry name" value="PROTEIN_KINASE_ATP"/>
    <property type="match status" value="1"/>
</dbReference>
<dbReference type="InterPro" id="IPR001180">
    <property type="entry name" value="CNH_dom"/>
</dbReference>
<gene>
    <name evidence="25" type="ORF">Pcinc_007271</name>
</gene>
<keyword evidence="8" id="KW-0479">Metal-binding</keyword>
<keyword evidence="6" id="KW-0597">Phosphoprotein</keyword>
<feature type="compositionally biased region" description="Low complexity" evidence="19">
    <location>
        <begin position="1985"/>
        <end position="2002"/>
    </location>
</feature>
<evidence type="ECO:0000256" key="4">
    <source>
        <dbReference type="ARBA" id="ARBA00022490"/>
    </source>
</evidence>
<keyword evidence="26" id="KW-1185">Reference proteome</keyword>
<feature type="domain" description="CNH" evidence="23">
    <location>
        <begin position="1629"/>
        <end position="1919"/>
    </location>
</feature>
<evidence type="ECO:0000256" key="6">
    <source>
        <dbReference type="ARBA" id="ARBA00022553"/>
    </source>
</evidence>
<comment type="subcellular location">
    <subcellularLocation>
        <location evidence="2">Cytoplasm</location>
    </subcellularLocation>
</comment>
<evidence type="ECO:0000256" key="14">
    <source>
        <dbReference type="ARBA" id="ARBA00023054"/>
    </source>
</evidence>
<dbReference type="GO" id="GO:0005737">
    <property type="term" value="C:cytoplasm"/>
    <property type="evidence" value="ECO:0007669"/>
    <property type="project" value="UniProtKB-SubCell"/>
</dbReference>
<dbReference type="SUPFAM" id="SSF56112">
    <property type="entry name" value="Protein kinase-like (PK-like)"/>
    <property type="match status" value="1"/>
</dbReference>
<evidence type="ECO:0000259" key="20">
    <source>
        <dbReference type="PROSITE" id="PS50003"/>
    </source>
</evidence>
<dbReference type="GO" id="GO:0031032">
    <property type="term" value="P:actomyosin structure organization"/>
    <property type="evidence" value="ECO:0007669"/>
    <property type="project" value="TreeGrafter"/>
</dbReference>
<dbReference type="Gene3D" id="1.10.510.10">
    <property type="entry name" value="Transferase(Phosphotransferase) domain 1"/>
    <property type="match status" value="1"/>
</dbReference>
<feature type="region of interest" description="Disordered" evidence="19">
    <location>
        <begin position="1985"/>
        <end position="2022"/>
    </location>
</feature>
<keyword evidence="7" id="KW-0808">Transferase</keyword>
<dbReference type="SMART" id="SM00036">
    <property type="entry name" value="CNH"/>
    <property type="match status" value="1"/>
</dbReference>
<feature type="region of interest" description="Disordered" evidence="19">
    <location>
        <begin position="660"/>
        <end position="693"/>
    </location>
</feature>
<dbReference type="InterPro" id="IPR011009">
    <property type="entry name" value="Kinase-like_dom_sf"/>
</dbReference>
<dbReference type="InterPro" id="IPR037708">
    <property type="entry name" value="CRIK_dom"/>
</dbReference>
<dbReference type="Pfam" id="PF00433">
    <property type="entry name" value="Pkinase_C"/>
    <property type="match status" value="1"/>
</dbReference>
<dbReference type="InterPro" id="IPR017892">
    <property type="entry name" value="Pkinase_C"/>
</dbReference>
<feature type="region of interest" description="Disordered" evidence="19">
    <location>
        <begin position="730"/>
        <end position="754"/>
    </location>
</feature>
<feature type="binding site" evidence="17">
    <location>
        <position position="142"/>
    </location>
    <ligand>
        <name>ATP</name>
        <dbReference type="ChEBI" id="CHEBI:30616"/>
    </ligand>
</feature>
<dbReference type="SUPFAM" id="SSF57889">
    <property type="entry name" value="Cysteine-rich domain"/>
    <property type="match status" value="1"/>
</dbReference>
<dbReference type="InterPro" id="IPR017441">
    <property type="entry name" value="Protein_kinase_ATP_BS"/>
</dbReference>
<evidence type="ECO:0000259" key="24">
    <source>
        <dbReference type="PROSITE" id="PS51285"/>
    </source>
</evidence>
<comment type="cofactor">
    <cofactor evidence="1">
        <name>Mg(2+)</name>
        <dbReference type="ChEBI" id="CHEBI:18420"/>
    </cofactor>
</comment>
<evidence type="ECO:0000256" key="19">
    <source>
        <dbReference type="SAM" id="MobiDB-lite"/>
    </source>
</evidence>
<dbReference type="InterPro" id="IPR000961">
    <property type="entry name" value="AGC-kinase_C"/>
</dbReference>
<dbReference type="PROSITE" id="PS51285">
    <property type="entry name" value="AGC_KINASE_CTER"/>
    <property type="match status" value="1"/>
</dbReference>
<dbReference type="GO" id="GO:0008270">
    <property type="term" value="F:zinc ion binding"/>
    <property type="evidence" value="ECO:0007669"/>
    <property type="project" value="UniProtKB-KW"/>
</dbReference>
<dbReference type="PANTHER" id="PTHR22988">
    <property type="entry name" value="MYOTONIC DYSTROPHY S/T KINASE-RELATED"/>
    <property type="match status" value="1"/>
</dbReference>
<dbReference type="Pfam" id="PF00780">
    <property type="entry name" value="CNH"/>
    <property type="match status" value="1"/>
</dbReference>
<dbReference type="Pfam" id="PF00130">
    <property type="entry name" value="C1_1"/>
    <property type="match status" value="1"/>
</dbReference>
<feature type="domain" description="PH" evidence="20">
    <location>
        <begin position="1484"/>
        <end position="1600"/>
    </location>
</feature>
<keyword evidence="9 17" id="KW-0547">Nucleotide-binding</keyword>
<dbReference type="InterPro" id="IPR011993">
    <property type="entry name" value="PH-like_dom_sf"/>
</dbReference>
<dbReference type="PROSITE" id="PS50219">
    <property type="entry name" value="CNH"/>
    <property type="match status" value="1"/>
</dbReference>
<dbReference type="PROSITE" id="PS50011">
    <property type="entry name" value="PROTEIN_KINASE_DOM"/>
    <property type="match status" value="1"/>
</dbReference>
<feature type="coiled-coil region" evidence="18">
    <location>
        <begin position="959"/>
        <end position="1143"/>
    </location>
</feature>
<dbReference type="FunFam" id="3.30.200.20:FF:000017">
    <property type="entry name" value="Non-specific serine/threonine protein kinase"/>
    <property type="match status" value="1"/>
</dbReference>
<feature type="domain" description="AGC-kinase C-terminal" evidence="24">
    <location>
        <begin position="381"/>
        <end position="451"/>
    </location>
</feature>
<keyword evidence="13 17" id="KW-0067">ATP-binding</keyword>
<dbReference type="EC" id="2.7.11.1" evidence="3"/>
<protein>
    <recommendedName>
        <fullName evidence="3">non-specific serine/threonine protein kinase</fullName>
        <ecNumber evidence="3">2.7.11.1</ecNumber>
    </recommendedName>
</protein>
<comment type="catalytic activity">
    <reaction evidence="16">
        <text>L-seryl-[protein] + ATP = O-phospho-L-seryl-[protein] + ADP + H(+)</text>
        <dbReference type="Rhea" id="RHEA:17989"/>
        <dbReference type="Rhea" id="RHEA-COMP:9863"/>
        <dbReference type="Rhea" id="RHEA-COMP:11604"/>
        <dbReference type="ChEBI" id="CHEBI:15378"/>
        <dbReference type="ChEBI" id="CHEBI:29999"/>
        <dbReference type="ChEBI" id="CHEBI:30616"/>
        <dbReference type="ChEBI" id="CHEBI:83421"/>
        <dbReference type="ChEBI" id="CHEBI:456216"/>
        <dbReference type="EC" id="2.7.11.1"/>
    </reaction>
</comment>
<dbReference type="EMBL" id="JAWQEG010000541">
    <property type="protein sequence ID" value="KAK3888658.1"/>
    <property type="molecule type" value="Genomic_DNA"/>
</dbReference>
<feature type="compositionally biased region" description="Basic and acidic residues" evidence="19">
    <location>
        <begin position="667"/>
        <end position="693"/>
    </location>
</feature>
<dbReference type="PANTHER" id="PTHR22988:SF71">
    <property type="entry name" value="CITRON RHO-INTERACTING KINASE"/>
    <property type="match status" value="1"/>
</dbReference>
<evidence type="ECO:0000256" key="8">
    <source>
        <dbReference type="ARBA" id="ARBA00022723"/>
    </source>
</evidence>
<dbReference type="GO" id="GO:0005524">
    <property type="term" value="F:ATP binding"/>
    <property type="evidence" value="ECO:0007669"/>
    <property type="project" value="UniProtKB-UniRule"/>
</dbReference>
<keyword evidence="4" id="KW-0963">Cytoplasm</keyword>
<dbReference type="CDD" id="cd20814">
    <property type="entry name" value="CRIK"/>
    <property type="match status" value="1"/>
</dbReference>
<evidence type="ECO:0000256" key="1">
    <source>
        <dbReference type="ARBA" id="ARBA00001946"/>
    </source>
</evidence>
<evidence type="ECO:0000256" key="11">
    <source>
        <dbReference type="ARBA" id="ARBA00022777"/>
    </source>
</evidence>
<comment type="caution">
    <text evidence="25">The sequence shown here is derived from an EMBL/GenBank/DDBJ whole genome shotgun (WGS) entry which is preliminary data.</text>
</comment>
<dbReference type="FunFam" id="1.10.510.10:FF:000751">
    <property type="entry name" value="Non-specific serine/threonine protein kinase"/>
    <property type="match status" value="1"/>
</dbReference>
<dbReference type="InterPro" id="IPR008271">
    <property type="entry name" value="Ser/Thr_kinase_AS"/>
</dbReference>
<dbReference type="Gene3D" id="2.30.29.30">
    <property type="entry name" value="Pleckstrin-homology domain (PH domain)/Phosphotyrosine-binding domain (PTB)"/>
    <property type="match status" value="1"/>
</dbReference>
<evidence type="ECO:0000256" key="9">
    <source>
        <dbReference type="ARBA" id="ARBA00022741"/>
    </source>
</evidence>
<evidence type="ECO:0000256" key="17">
    <source>
        <dbReference type="PROSITE-ProRule" id="PRU10141"/>
    </source>
</evidence>
<dbReference type="PROSITE" id="PS00108">
    <property type="entry name" value="PROTEIN_KINASE_ST"/>
    <property type="match status" value="1"/>
</dbReference>
<evidence type="ECO:0000256" key="7">
    <source>
        <dbReference type="ARBA" id="ARBA00022679"/>
    </source>
</evidence>
<feature type="compositionally biased region" description="Basic residues" evidence="19">
    <location>
        <begin position="2004"/>
        <end position="2022"/>
    </location>
</feature>
<evidence type="ECO:0000256" key="16">
    <source>
        <dbReference type="ARBA" id="ARBA00048679"/>
    </source>
</evidence>
<dbReference type="InterPro" id="IPR050839">
    <property type="entry name" value="Rho-assoc_Ser/Thr_Kinase"/>
</dbReference>
<dbReference type="InterPro" id="IPR000719">
    <property type="entry name" value="Prot_kinase_dom"/>
</dbReference>
<feature type="compositionally biased region" description="Polar residues" evidence="19">
    <location>
        <begin position="1351"/>
        <end position="1366"/>
    </location>
</feature>
<dbReference type="PROSITE" id="PS50081">
    <property type="entry name" value="ZF_DAG_PE_2"/>
    <property type="match status" value="1"/>
</dbReference>
<keyword evidence="12" id="KW-0862">Zinc</keyword>
<evidence type="ECO:0000256" key="5">
    <source>
        <dbReference type="ARBA" id="ARBA00022527"/>
    </source>
</evidence>
<name>A0AAE1G8S2_PETCI</name>
<dbReference type="InterPro" id="IPR046349">
    <property type="entry name" value="C1-like_sf"/>
</dbReference>
<keyword evidence="10" id="KW-0863">Zinc-finger</keyword>
<dbReference type="SMART" id="SM00233">
    <property type="entry name" value="PH"/>
    <property type="match status" value="1"/>
</dbReference>
<dbReference type="PROSITE" id="PS50003">
    <property type="entry name" value="PH_DOMAIN"/>
    <property type="match status" value="1"/>
</dbReference>
<dbReference type="Pfam" id="PF00169">
    <property type="entry name" value="PH"/>
    <property type="match status" value="1"/>
</dbReference>
<evidence type="ECO:0000256" key="12">
    <source>
        <dbReference type="ARBA" id="ARBA00022833"/>
    </source>
</evidence>
<feature type="domain" description="Protein kinase" evidence="21">
    <location>
        <begin position="113"/>
        <end position="380"/>
    </location>
</feature>
<organism evidence="25 26">
    <name type="scientific">Petrolisthes cinctipes</name>
    <name type="common">Flat porcelain crab</name>
    <dbReference type="NCBI Taxonomy" id="88211"/>
    <lineage>
        <taxon>Eukaryota</taxon>
        <taxon>Metazoa</taxon>
        <taxon>Ecdysozoa</taxon>
        <taxon>Arthropoda</taxon>
        <taxon>Crustacea</taxon>
        <taxon>Multicrustacea</taxon>
        <taxon>Malacostraca</taxon>
        <taxon>Eumalacostraca</taxon>
        <taxon>Eucarida</taxon>
        <taxon>Decapoda</taxon>
        <taxon>Pleocyemata</taxon>
        <taxon>Anomura</taxon>
        <taxon>Galatheoidea</taxon>
        <taxon>Porcellanidae</taxon>
        <taxon>Petrolisthes</taxon>
    </lineage>
</organism>
<dbReference type="PROSITE" id="PS00479">
    <property type="entry name" value="ZF_DAG_PE_1"/>
    <property type="match status" value="1"/>
</dbReference>
<dbReference type="SMART" id="SM00220">
    <property type="entry name" value="S_TKc"/>
    <property type="match status" value="1"/>
</dbReference>
<accession>A0AAE1G8S2</accession>
<evidence type="ECO:0000259" key="21">
    <source>
        <dbReference type="PROSITE" id="PS50011"/>
    </source>
</evidence>
<dbReference type="SMART" id="SM00133">
    <property type="entry name" value="S_TK_X"/>
    <property type="match status" value="1"/>
</dbReference>
<evidence type="ECO:0000256" key="3">
    <source>
        <dbReference type="ARBA" id="ARBA00012513"/>
    </source>
</evidence>
<proteinExistence type="predicted"/>
<evidence type="ECO:0000256" key="2">
    <source>
        <dbReference type="ARBA" id="ARBA00004496"/>
    </source>
</evidence>
<dbReference type="Gene3D" id="3.30.200.20">
    <property type="entry name" value="Phosphorylase Kinase, domain 1"/>
    <property type="match status" value="1"/>
</dbReference>
<dbReference type="InterPro" id="IPR002219">
    <property type="entry name" value="PKC_DAG/PE"/>
</dbReference>
<keyword evidence="11" id="KW-0418">Kinase</keyword>
<dbReference type="Pfam" id="PF00069">
    <property type="entry name" value="Pkinase"/>
    <property type="match status" value="1"/>
</dbReference>
<feature type="compositionally biased region" description="Polar residues" evidence="19">
    <location>
        <begin position="1378"/>
        <end position="1391"/>
    </location>
</feature>
<dbReference type="SMART" id="SM00109">
    <property type="entry name" value="C1"/>
    <property type="match status" value="1"/>
</dbReference>
<reference evidence="25" key="1">
    <citation type="submission" date="2023-10" db="EMBL/GenBank/DDBJ databases">
        <title>Genome assemblies of two species of porcelain crab, Petrolisthes cinctipes and Petrolisthes manimaculis (Anomura: Porcellanidae).</title>
        <authorList>
            <person name="Angst P."/>
        </authorList>
    </citation>
    <scope>NUCLEOTIDE SEQUENCE</scope>
    <source>
        <strain evidence="25">PB745_01</strain>
        <tissue evidence="25">Gill</tissue>
    </source>
</reference>
<dbReference type="SUPFAM" id="SSF50729">
    <property type="entry name" value="PH domain-like"/>
    <property type="match status" value="1"/>
</dbReference>
<feature type="region of interest" description="Disordered" evidence="19">
    <location>
        <begin position="1340"/>
        <end position="1396"/>
    </location>
</feature>
<sequence length="2022" mass="228335">MEWTVDELNDSLRKVHRNIGTMDEAGVEPILKRLRQLGGMVSSCGVVGGLGQESGGATRHLLAQEGLLDALLVLYQECNTDALKKEQIVSSFVDKYRSNIHEMRKLRVNLNDFEQKKVIGKGNFGVVQVVREKATGNVYALKTLRKSDALSQQYVAFYEEERDIMAKATSPWITQLQYAFQDDQQLYLVMEFHPGGDLLSLLDRYDGTFSEDMACFYLAEIIMAVHTLHSMGYVHRDIKPDNILIDRCGHIKLADFGSAAKLTTSGVVRSKMPVGTPDYIAPEVLQSTSEKGNNVSYGIECDLWSIGIMAYEMLYGFTPFKDDKIVTTYSNIMNHKKTLKFDRGDEDCDISAAAQELITGLLEESSHRLNHLALIQHKFFLHLDLNNIRNSPPPFVPVVNGVDDTSNFEEFENERRPPSVDSFRLRQGFTGRNLPFVGFTYNKKHPDAEETQSRNTTAANISILDDALKEPSYLEAQLKAQRKENHELKLQLESLKGGEGERAMKLSECKVQKAECRVGYLEKEVQRLEQEIITKERNTAMYKRDLALERADRAKIENQTIELVRSMKNKWKAAEAERVEALATKINAYEEEVAALQSQKQEVGKAFLEREKDFKVLVTKYEEFKKILKEQKERMNQLKKKEDVCSGDCQSVSDLKKQLQETSSKLAVEREKNSKGAERLEEARRESGKVEQAEREKMLMKQERFAVEDQKQQLQLRCSQLEEEMAALKKQNQASKEMERADKKKKIEHMEEEVSKTRRECARLRQQLQDVSGQLNESVASLESLGSTRSLREEEQEAKLKQLEKELRTATSEKVNLQSQMTLLQAREGEHKTKINELEVLLAKLDETVQKLESKKSLSQVEKYQAKVECLETQLESLRSAQAQEKEKIKKLSEELRVAKQDLSDSKLDLRVAEREAKSTQDTIAYLREKSRDQRTQIQEKETALKTAGDVEADLHRSIEEGENKLKSCELDMERQKTEYQGIISDLEKKINSLEEVQKSVEHHQKQLREVNQQIDSLKLEKRCLESEIKAGEAAKEEVKHEKEALREELQELQQKLSHSELLVSQLKQVCSDQDEELSIMEAQAETINQHEQEEAKLREEIEKLQGEVRAAKASANEEKSLKLFQERKVKEAEERLKAADEETDQQIVHLNQQLKEAGQTSLELHQQIESLDKELSESMSLLHSLERKLEEVQGERDLSQQESAGHIQHIHTLKNSNFKLTEGLEEAISKAEMYKSRIEEVEHQMSDQEAIFSDGKVKMRSTIDQQTKLIDFLQAKTDTKKKKNLRSKLFGRENKENGGGVWVTRQYRDLEDMLARERATNRHLEEQLARARAEVVALTASGGNGDGKTVPNTPLTARTPLQSRTPMPAPSPFPMRTPQSKSSAETPSTQRKQRMRHNIPHRWQSSLQMQAGRCAGCLGSIPFARNAARCQECGVTAHNKCSLELPSTCGLPVQLAEHYSSGWTSDSPVRLPSSSTVPSHQPMTTLQGWLKIPKTGKTCWESHYVKLEGDEVLVFDDEPEGNIKPTARLHLAQPGSSTSVISAVPKSELPNTSNVDLPYVLKIEIRASCVSGHSETLFLMTTNFEEKQQWVSALETTIAKLPRESGKTSSKNEHIQTMCVLTLDNPSALHPNTVVHITPTTVLMGASEGLYSFEVESDGKWKSRSRIEGLSDVHQVLVIKEAGLVLFIAGKNNLVFMQDLGTLRVTSEALQLTKPSMKVVQVEPLQGCHLLAAGTTKANQTFVCAAATDRISILVWVETEERLKVCQQYSTQEPCTCLHFTQVSLIVGAEKFYEIDLKTFEIDEFLEESDTTLAYAIYGSAQMASFPVAIMQISKPGNYEEYLLCFREFAVFVDACGQRTREHDVKFSRLPVAIVYRAPLLYVVHQSAIEVVVIRQDSFTKVSPDSDSDSDVAVPIRAATITLHSPCHLGPAAAHEGILVLSSNSDKLEVLQVLANFPEDMELNSTWGSLPCFSLNQDDQDTASTCSATSVTSSEAGSSGSQKRVHFKHGSRSSKRSKPHV</sequence>
<comment type="catalytic activity">
    <reaction evidence="15">
        <text>L-threonyl-[protein] + ATP = O-phospho-L-threonyl-[protein] + ADP + H(+)</text>
        <dbReference type="Rhea" id="RHEA:46608"/>
        <dbReference type="Rhea" id="RHEA-COMP:11060"/>
        <dbReference type="Rhea" id="RHEA-COMP:11605"/>
        <dbReference type="ChEBI" id="CHEBI:15378"/>
        <dbReference type="ChEBI" id="CHEBI:30013"/>
        <dbReference type="ChEBI" id="CHEBI:30616"/>
        <dbReference type="ChEBI" id="CHEBI:61977"/>
        <dbReference type="ChEBI" id="CHEBI:456216"/>
        <dbReference type="EC" id="2.7.11.1"/>
    </reaction>
</comment>
<evidence type="ECO:0000256" key="10">
    <source>
        <dbReference type="ARBA" id="ARBA00022771"/>
    </source>
</evidence>
<dbReference type="CDD" id="cd05601">
    <property type="entry name" value="STKc_CRIK"/>
    <property type="match status" value="1"/>
</dbReference>
<feature type="domain" description="Phorbol-ester/DAG-type" evidence="22">
    <location>
        <begin position="1401"/>
        <end position="1450"/>
    </location>
</feature>
<dbReference type="InterPro" id="IPR001849">
    <property type="entry name" value="PH_domain"/>
</dbReference>
<dbReference type="GO" id="GO:0005856">
    <property type="term" value="C:cytoskeleton"/>
    <property type="evidence" value="ECO:0007669"/>
    <property type="project" value="TreeGrafter"/>
</dbReference>
<evidence type="ECO:0000313" key="26">
    <source>
        <dbReference type="Proteomes" id="UP001286313"/>
    </source>
</evidence>
<dbReference type="GO" id="GO:0004674">
    <property type="term" value="F:protein serine/threonine kinase activity"/>
    <property type="evidence" value="ECO:0007669"/>
    <property type="project" value="UniProtKB-KW"/>
</dbReference>
<dbReference type="GO" id="GO:0000281">
    <property type="term" value="P:mitotic cytokinesis"/>
    <property type="evidence" value="ECO:0007669"/>
    <property type="project" value="InterPro"/>
</dbReference>
<evidence type="ECO:0000256" key="18">
    <source>
        <dbReference type="SAM" id="Coils"/>
    </source>
</evidence>
<keyword evidence="5" id="KW-0723">Serine/threonine-protein kinase</keyword>
<evidence type="ECO:0000259" key="23">
    <source>
        <dbReference type="PROSITE" id="PS50219"/>
    </source>
</evidence>
<evidence type="ECO:0000313" key="25">
    <source>
        <dbReference type="EMBL" id="KAK3888658.1"/>
    </source>
</evidence>
<dbReference type="Gene3D" id="3.30.60.20">
    <property type="match status" value="1"/>
</dbReference>
<feature type="coiled-coil region" evidence="18">
    <location>
        <begin position="1169"/>
        <end position="1252"/>
    </location>
</feature>
<dbReference type="Proteomes" id="UP001286313">
    <property type="component" value="Unassembled WGS sequence"/>
</dbReference>
<keyword evidence="14 18" id="KW-0175">Coiled coil</keyword>
<evidence type="ECO:0000256" key="15">
    <source>
        <dbReference type="ARBA" id="ARBA00047899"/>
    </source>
</evidence>
<feature type="coiled-coil region" evidence="18">
    <location>
        <begin position="478"/>
        <end position="545"/>
    </location>
</feature>
<evidence type="ECO:0000259" key="22">
    <source>
        <dbReference type="PROSITE" id="PS50081"/>
    </source>
</evidence>